<dbReference type="GO" id="GO:0004479">
    <property type="term" value="F:methionyl-tRNA formyltransferase activity"/>
    <property type="evidence" value="ECO:0007669"/>
    <property type="project" value="UniProtKB-EC"/>
</dbReference>
<feature type="domain" description="Formyl transferase C-terminal" evidence="2">
    <location>
        <begin position="206"/>
        <end position="295"/>
    </location>
</feature>
<dbReference type="Proteomes" id="UP001589589">
    <property type="component" value="Unassembled WGS sequence"/>
</dbReference>
<dbReference type="InterPro" id="IPR036477">
    <property type="entry name" value="Formyl_transf_N_sf"/>
</dbReference>
<sequence length="308" mass="34869">MEIQKKIMVLCGGKFAFKTLQLLAYENFICAIGIGKSNNSIIDALESEAQNNNLGFKSFPSKKNMEEMRDWIDSIKPDYIFCISFPFLIPESVLSYGTNKFINFHPAPLPQYRGPMPIFEVLKNQETETAICAHFMNEKFDEGNIIFNDTIKIKKNDTYGSLTMRLSDRLSQIALNMANMLQFANNIPNQTQDATLAYYYEKPELADTYINWKRKSAEEIISLINACNPWNSGADATLMDEQVKIIAAKLLDKPHKEVPGTIISIKKTIDVACQDNKQIAIKILSTDAGIMTAKQYKLLKPLLTLKLN</sequence>
<dbReference type="Pfam" id="PF00551">
    <property type="entry name" value="Formyl_trans_N"/>
    <property type="match status" value="1"/>
</dbReference>
<keyword evidence="3" id="KW-0808">Transferase</keyword>
<evidence type="ECO:0000259" key="2">
    <source>
        <dbReference type="Pfam" id="PF02911"/>
    </source>
</evidence>
<protein>
    <submittedName>
        <fullName evidence="3">Methionyl-tRNA formyltransferase</fullName>
        <ecNumber evidence="3">2.1.2.9</ecNumber>
    </submittedName>
</protein>
<dbReference type="InterPro" id="IPR011034">
    <property type="entry name" value="Formyl_transferase-like_C_sf"/>
</dbReference>
<dbReference type="SUPFAM" id="SSF50486">
    <property type="entry name" value="FMT C-terminal domain-like"/>
    <property type="match status" value="1"/>
</dbReference>
<dbReference type="EC" id="2.1.2.9" evidence="3"/>
<dbReference type="PANTHER" id="PTHR11138:SF5">
    <property type="entry name" value="METHIONYL-TRNA FORMYLTRANSFERASE, MITOCHONDRIAL"/>
    <property type="match status" value="1"/>
</dbReference>
<dbReference type="EMBL" id="JBHMEX010000045">
    <property type="protein sequence ID" value="MFB9065346.1"/>
    <property type="molecule type" value="Genomic_DNA"/>
</dbReference>
<evidence type="ECO:0000313" key="3">
    <source>
        <dbReference type="EMBL" id="MFB9065346.1"/>
    </source>
</evidence>
<keyword evidence="4" id="KW-1185">Reference proteome</keyword>
<reference evidence="3 4" key="1">
    <citation type="submission" date="2024-09" db="EMBL/GenBank/DDBJ databases">
        <authorList>
            <person name="Sun Q."/>
            <person name="Mori K."/>
        </authorList>
    </citation>
    <scope>NUCLEOTIDE SEQUENCE [LARGE SCALE GENOMIC DNA]</scope>
    <source>
        <strain evidence="3 4">CECT 7908</strain>
    </source>
</reference>
<dbReference type="PANTHER" id="PTHR11138">
    <property type="entry name" value="METHIONYL-TRNA FORMYLTRANSFERASE"/>
    <property type="match status" value="1"/>
</dbReference>
<name>A0ABV5FQB7_9FLAO</name>
<dbReference type="InterPro" id="IPR002376">
    <property type="entry name" value="Formyl_transf_N"/>
</dbReference>
<dbReference type="Pfam" id="PF02911">
    <property type="entry name" value="Formyl_trans_C"/>
    <property type="match status" value="1"/>
</dbReference>
<accession>A0ABV5FQB7</accession>
<organism evidence="3 4">
    <name type="scientific">Flavobacterium branchiarum</name>
    <dbReference type="NCBI Taxonomy" id="1114870"/>
    <lineage>
        <taxon>Bacteria</taxon>
        <taxon>Pseudomonadati</taxon>
        <taxon>Bacteroidota</taxon>
        <taxon>Flavobacteriia</taxon>
        <taxon>Flavobacteriales</taxon>
        <taxon>Flavobacteriaceae</taxon>
        <taxon>Flavobacterium</taxon>
    </lineage>
</organism>
<dbReference type="Gene3D" id="3.40.50.12230">
    <property type="match status" value="1"/>
</dbReference>
<evidence type="ECO:0000313" key="4">
    <source>
        <dbReference type="Proteomes" id="UP001589589"/>
    </source>
</evidence>
<dbReference type="InterPro" id="IPR005793">
    <property type="entry name" value="Formyl_trans_C"/>
</dbReference>
<proteinExistence type="predicted"/>
<gene>
    <name evidence="3" type="ORF">ACFFUQ_15075</name>
</gene>
<feature type="domain" description="Formyl transferase N-terminal" evidence="1">
    <location>
        <begin position="60"/>
        <end position="171"/>
    </location>
</feature>
<evidence type="ECO:0000259" key="1">
    <source>
        <dbReference type="Pfam" id="PF00551"/>
    </source>
</evidence>
<dbReference type="RefSeq" id="WP_290266451.1">
    <property type="nucleotide sequence ID" value="NZ_JAUFQQ010000005.1"/>
</dbReference>
<comment type="caution">
    <text evidence="3">The sequence shown here is derived from an EMBL/GenBank/DDBJ whole genome shotgun (WGS) entry which is preliminary data.</text>
</comment>
<dbReference type="SUPFAM" id="SSF53328">
    <property type="entry name" value="Formyltransferase"/>
    <property type="match status" value="1"/>
</dbReference>